<dbReference type="GO" id="GO:0000149">
    <property type="term" value="F:SNARE binding"/>
    <property type="evidence" value="ECO:0007669"/>
    <property type="project" value="TreeGrafter"/>
</dbReference>
<evidence type="ECO:0000259" key="13">
    <source>
        <dbReference type="PROSITE" id="PS50192"/>
    </source>
</evidence>
<evidence type="ECO:0000256" key="3">
    <source>
        <dbReference type="ARBA" id="ARBA00009063"/>
    </source>
</evidence>
<dbReference type="PROSITE" id="PS50192">
    <property type="entry name" value="T_SNARE"/>
    <property type="match status" value="1"/>
</dbReference>
<dbReference type="InterPro" id="IPR045242">
    <property type="entry name" value="Syntaxin"/>
</dbReference>
<dbReference type="SUPFAM" id="SSF47661">
    <property type="entry name" value="t-snare proteins"/>
    <property type="match status" value="1"/>
</dbReference>
<dbReference type="Proteomes" id="UP001187531">
    <property type="component" value="Unassembled WGS sequence"/>
</dbReference>
<evidence type="ECO:0000313" key="15">
    <source>
        <dbReference type="Proteomes" id="UP001187531"/>
    </source>
</evidence>
<dbReference type="FunFam" id="1.20.5.110:FF:000022">
    <property type="entry name" value="Syntaxin 19"/>
    <property type="match status" value="1"/>
</dbReference>
<keyword evidence="8 11" id="KW-0175">Coiled coil</keyword>
<dbReference type="InterPro" id="IPR006011">
    <property type="entry name" value="Syntaxin_N"/>
</dbReference>
<dbReference type="GO" id="GO:0048278">
    <property type="term" value="P:vesicle docking"/>
    <property type="evidence" value="ECO:0007669"/>
    <property type="project" value="TreeGrafter"/>
</dbReference>
<reference evidence="14" key="1">
    <citation type="submission" date="2023-07" db="EMBL/GenBank/DDBJ databases">
        <title>Chromosome-level genome assembly of Artemia franciscana.</title>
        <authorList>
            <person name="Jo E."/>
        </authorList>
    </citation>
    <scope>NUCLEOTIDE SEQUENCE</scope>
    <source>
        <tissue evidence="14">Whole body</tissue>
    </source>
</reference>
<dbReference type="InterPro" id="IPR000727">
    <property type="entry name" value="T_SNARE_dom"/>
</dbReference>
<dbReference type="GO" id="GO:0006887">
    <property type="term" value="P:exocytosis"/>
    <property type="evidence" value="ECO:0007669"/>
    <property type="project" value="TreeGrafter"/>
</dbReference>
<dbReference type="GO" id="GO:0006836">
    <property type="term" value="P:neurotransmitter transport"/>
    <property type="evidence" value="ECO:0007669"/>
    <property type="project" value="UniProtKB-KW"/>
</dbReference>
<evidence type="ECO:0000256" key="11">
    <source>
        <dbReference type="SAM" id="Coils"/>
    </source>
</evidence>
<feature type="domain" description="T-SNARE coiled-coil homology" evidence="13">
    <location>
        <begin position="198"/>
        <end position="260"/>
    </location>
</feature>
<keyword evidence="5 12" id="KW-0812">Transmembrane</keyword>
<dbReference type="GO" id="GO:0012505">
    <property type="term" value="C:endomembrane system"/>
    <property type="evidence" value="ECO:0007669"/>
    <property type="project" value="UniProtKB-SubCell"/>
</dbReference>
<dbReference type="Pfam" id="PF05739">
    <property type="entry name" value="SNARE"/>
    <property type="match status" value="1"/>
</dbReference>
<keyword evidence="9 12" id="KW-0472">Membrane</keyword>
<evidence type="ECO:0000256" key="12">
    <source>
        <dbReference type="SAM" id="Phobius"/>
    </source>
</evidence>
<dbReference type="InterPro" id="IPR010989">
    <property type="entry name" value="SNARE"/>
</dbReference>
<keyword evidence="15" id="KW-1185">Reference proteome</keyword>
<dbReference type="SMART" id="SM00503">
    <property type="entry name" value="SynN"/>
    <property type="match status" value="1"/>
</dbReference>
<dbReference type="GO" id="GO:0006886">
    <property type="term" value="P:intracellular protein transport"/>
    <property type="evidence" value="ECO:0007669"/>
    <property type="project" value="InterPro"/>
</dbReference>
<dbReference type="InterPro" id="IPR006012">
    <property type="entry name" value="Syntaxin/epimorphin_CS"/>
</dbReference>
<dbReference type="Pfam" id="PF00804">
    <property type="entry name" value="Syntaxin"/>
    <property type="match status" value="1"/>
</dbReference>
<comment type="caution">
    <text evidence="14">The sequence shown here is derived from an EMBL/GenBank/DDBJ whole genome shotgun (WGS) entry which is preliminary data.</text>
</comment>
<comment type="subcellular location">
    <subcellularLocation>
        <location evidence="1">Endomembrane system</location>
        <topology evidence="1">Peripheral membrane protein</topology>
    </subcellularLocation>
    <subcellularLocation>
        <location evidence="2">Membrane</location>
        <topology evidence="2">Single-pass type IV membrane protein</topology>
    </subcellularLocation>
</comment>
<dbReference type="Gene3D" id="1.20.58.70">
    <property type="match status" value="1"/>
</dbReference>
<evidence type="ECO:0000256" key="8">
    <source>
        <dbReference type="ARBA" id="ARBA00023054"/>
    </source>
</evidence>
<dbReference type="CDD" id="cd15848">
    <property type="entry name" value="SNARE_syntaxin1-like"/>
    <property type="match status" value="1"/>
</dbReference>
<feature type="coiled-coil region" evidence="11">
    <location>
        <begin position="32"/>
        <end position="108"/>
    </location>
</feature>
<dbReference type="GO" id="GO:0005886">
    <property type="term" value="C:plasma membrane"/>
    <property type="evidence" value="ECO:0007669"/>
    <property type="project" value="TreeGrafter"/>
</dbReference>
<dbReference type="PANTHER" id="PTHR19957">
    <property type="entry name" value="SYNTAXIN"/>
    <property type="match status" value="1"/>
</dbReference>
<proteinExistence type="inferred from homology"/>
<keyword evidence="6" id="KW-0532">Neurotransmitter transport</keyword>
<feature type="transmembrane region" description="Helical" evidence="12">
    <location>
        <begin position="271"/>
        <end position="293"/>
    </location>
</feature>
<dbReference type="Gene3D" id="1.20.5.110">
    <property type="match status" value="1"/>
</dbReference>
<protein>
    <recommendedName>
        <fullName evidence="13">t-SNARE coiled-coil homology domain-containing protein</fullName>
    </recommendedName>
</protein>
<keyword evidence="7 12" id="KW-1133">Transmembrane helix</keyword>
<organism evidence="14 15">
    <name type="scientific">Artemia franciscana</name>
    <name type="common">Brine shrimp</name>
    <name type="synonym">Artemia sanfranciscana</name>
    <dbReference type="NCBI Taxonomy" id="6661"/>
    <lineage>
        <taxon>Eukaryota</taxon>
        <taxon>Metazoa</taxon>
        <taxon>Ecdysozoa</taxon>
        <taxon>Arthropoda</taxon>
        <taxon>Crustacea</taxon>
        <taxon>Branchiopoda</taxon>
        <taxon>Anostraca</taxon>
        <taxon>Artemiidae</taxon>
        <taxon>Artemia</taxon>
    </lineage>
</organism>
<gene>
    <name evidence="14" type="ORF">QYM36_013010</name>
</gene>
<evidence type="ECO:0000313" key="14">
    <source>
        <dbReference type="EMBL" id="KAK2709201.1"/>
    </source>
</evidence>
<dbReference type="SMART" id="SM00397">
    <property type="entry name" value="t_SNARE"/>
    <property type="match status" value="1"/>
</dbReference>
<name>A0AA88HP31_ARTSF</name>
<accession>A0AA88HP31</accession>
<evidence type="ECO:0000256" key="6">
    <source>
        <dbReference type="ARBA" id="ARBA00022775"/>
    </source>
</evidence>
<evidence type="ECO:0000256" key="7">
    <source>
        <dbReference type="ARBA" id="ARBA00022989"/>
    </source>
</evidence>
<evidence type="ECO:0000256" key="10">
    <source>
        <dbReference type="RuleBase" id="RU003858"/>
    </source>
</evidence>
<dbReference type="GO" id="GO:0006906">
    <property type="term" value="P:vesicle fusion"/>
    <property type="evidence" value="ECO:0007669"/>
    <property type="project" value="TreeGrafter"/>
</dbReference>
<dbReference type="GO" id="GO:0031201">
    <property type="term" value="C:SNARE complex"/>
    <property type="evidence" value="ECO:0007669"/>
    <property type="project" value="TreeGrafter"/>
</dbReference>
<evidence type="ECO:0000256" key="2">
    <source>
        <dbReference type="ARBA" id="ARBA00004211"/>
    </source>
</evidence>
<evidence type="ECO:0000256" key="1">
    <source>
        <dbReference type="ARBA" id="ARBA00004184"/>
    </source>
</evidence>
<keyword evidence="4" id="KW-0813">Transport</keyword>
<dbReference type="GO" id="GO:0005484">
    <property type="term" value="F:SNAP receptor activity"/>
    <property type="evidence" value="ECO:0007669"/>
    <property type="project" value="InterPro"/>
</dbReference>
<feature type="coiled-coil region" evidence="11">
    <location>
        <begin position="184"/>
        <end position="211"/>
    </location>
</feature>
<dbReference type="EMBL" id="JAVRJZ010000017">
    <property type="protein sequence ID" value="KAK2709201.1"/>
    <property type="molecule type" value="Genomic_DNA"/>
</dbReference>
<evidence type="ECO:0000256" key="4">
    <source>
        <dbReference type="ARBA" id="ARBA00022448"/>
    </source>
</evidence>
<evidence type="ECO:0000256" key="9">
    <source>
        <dbReference type="ARBA" id="ARBA00023136"/>
    </source>
</evidence>
<dbReference type="AlphaFoldDB" id="A0AA88HP31"/>
<dbReference type="PANTHER" id="PTHR19957:SF307">
    <property type="entry name" value="PROTEIN SSO1-RELATED"/>
    <property type="match status" value="1"/>
</dbReference>
<evidence type="ECO:0000256" key="5">
    <source>
        <dbReference type="ARBA" id="ARBA00022692"/>
    </source>
</evidence>
<sequence length="294" mass="34116">MVKDRLGIFKAQQADYSSSSDTSFESTDNILIERKEAAIEKFLTSVDEIQKDIHEIQEKINELKKKQSELSSNVITDTEINNDIQSLIQEIEGKSKFIQKKIKEFDNEISKPAENNAEFRIRKTQCSALSQNFRKVMSDYNNSLILHKDKCKKRIKRQLEIAGRITTEEELDELVLEQNLSIFSQDIIQELKVAKRELTDIEDRHTELLKLEHSIKELHSMFMDMSFLVEQQGEIIDNIEFNVTNTVDYVERGAQQTKQARKLQIKSRKKMIFLGICLLISIIVLIIVLLVVLP</sequence>
<dbReference type="PROSITE" id="PS00914">
    <property type="entry name" value="SYNTAXIN"/>
    <property type="match status" value="1"/>
</dbReference>
<comment type="similarity">
    <text evidence="3 10">Belongs to the syntaxin family.</text>
</comment>